<proteinExistence type="predicted"/>
<gene>
    <name evidence="2" type="ORF">V7S43_002081</name>
</gene>
<comment type="caution">
    <text evidence="2">The sequence shown here is derived from an EMBL/GenBank/DDBJ whole genome shotgun (WGS) entry which is preliminary data.</text>
</comment>
<evidence type="ECO:0000256" key="1">
    <source>
        <dbReference type="SAM" id="MobiDB-lite"/>
    </source>
</evidence>
<dbReference type="Proteomes" id="UP001632037">
    <property type="component" value="Unassembled WGS sequence"/>
</dbReference>
<accession>A0ABD3G4C7</accession>
<organism evidence="2 3">
    <name type="scientific">Phytophthora oleae</name>
    <dbReference type="NCBI Taxonomy" id="2107226"/>
    <lineage>
        <taxon>Eukaryota</taxon>
        <taxon>Sar</taxon>
        <taxon>Stramenopiles</taxon>
        <taxon>Oomycota</taxon>
        <taxon>Peronosporomycetes</taxon>
        <taxon>Peronosporales</taxon>
        <taxon>Peronosporaceae</taxon>
        <taxon>Phytophthora</taxon>
    </lineage>
</organism>
<name>A0ABD3G4C7_9STRA</name>
<dbReference type="AlphaFoldDB" id="A0ABD3G4C7"/>
<reference evidence="2 3" key="1">
    <citation type="submission" date="2024-09" db="EMBL/GenBank/DDBJ databases">
        <title>Genome sequencing and assembly of Phytophthora oleae, isolate VK10A, causative agent of rot of olive drupes.</title>
        <authorList>
            <person name="Conti Taguali S."/>
            <person name="Riolo M."/>
            <person name="La Spada F."/>
            <person name="Cacciola S.O."/>
            <person name="Dionisio G."/>
        </authorList>
    </citation>
    <scope>NUCLEOTIDE SEQUENCE [LARGE SCALE GENOMIC DNA]</scope>
    <source>
        <strain evidence="2 3">VK10A</strain>
    </source>
</reference>
<evidence type="ECO:0000313" key="3">
    <source>
        <dbReference type="Proteomes" id="UP001632037"/>
    </source>
</evidence>
<feature type="compositionally biased region" description="Low complexity" evidence="1">
    <location>
        <begin position="10"/>
        <end position="31"/>
    </location>
</feature>
<sequence length="102" mass="10861">METKEDGETTTDYITGTTEASNYTTTTNTEGATKETEAEMNDDCGSDGSVPATEGGESETTADYGITVDIQEADEMTGDLQIGITENTKARKRLCSTTSRGR</sequence>
<keyword evidence="3" id="KW-1185">Reference proteome</keyword>
<protein>
    <submittedName>
        <fullName evidence="2">Uncharacterized protein</fullName>
    </submittedName>
</protein>
<evidence type="ECO:0000313" key="2">
    <source>
        <dbReference type="EMBL" id="KAL3672791.1"/>
    </source>
</evidence>
<feature type="region of interest" description="Disordered" evidence="1">
    <location>
        <begin position="1"/>
        <end position="62"/>
    </location>
</feature>
<dbReference type="EMBL" id="JBIMZQ010000003">
    <property type="protein sequence ID" value="KAL3672791.1"/>
    <property type="molecule type" value="Genomic_DNA"/>
</dbReference>